<reference evidence="3" key="1">
    <citation type="submission" date="2024-02" db="UniProtKB">
        <authorList>
            <consortium name="WormBaseParasite"/>
        </authorList>
    </citation>
    <scope>IDENTIFICATION</scope>
</reference>
<dbReference type="WBParaSite" id="MBELARI_LOCUS9342">
    <property type="protein sequence ID" value="MBELARI_LOCUS9342"/>
    <property type="gene ID" value="MBELARI_LOCUS9342"/>
</dbReference>
<accession>A0AAF3JC20</accession>
<dbReference type="AlphaFoldDB" id="A0AAF3JC20"/>
<keyword evidence="2" id="KW-1185">Reference proteome</keyword>
<evidence type="ECO:0000313" key="2">
    <source>
        <dbReference type="Proteomes" id="UP000887575"/>
    </source>
</evidence>
<sequence>MTLSDAQFMFSFNFDEYAKAVHNSTTGWIFDIRRRNKCPRMKADDKSRRAYEDRQMLELYSSAERKLRSRADATRERRGTETSRR</sequence>
<name>A0AAF3JC20_9BILA</name>
<organism evidence="2 3">
    <name type="scientific">Mesorhabditis belari</name>
    <dbReference type="NCBI Taxonomy" id="2138241"/>
    <lineage>
        <taxon>Eukaryota</taxon>
        <taxon>Metazoa</taxon>
        <taxon>Ecdysozoa</taxon>
        <taxon>Nematoda</taxon>
        <taxon>Chromadorea</taxon>
        <taxon>Rhabditida</taxon>
        <taxon>Rhabditina</taxon>
        <taxon>Rhabditomorpha</taxon>
        <taxon>Rhabditoidea</taxon>
        <taxon>Rhabditidae</taxon>
        <taxon>Mesorhabditinae</taxon>
        <taxon>Mesorhabditis</taxon>
    </lineage>
</organism>
<feature type="compositionally biased region" description="Basic and acidic residues" evidence="1">
    <location>
        <begin position="63"/>
        <end position="85"/>
    </location>
</feature>
<evidence type="ECO:0000256" key="1">
    <source>
        <dbReference type="SAM" id="MobiDB-lite"/>
    </source>
</evidence>
<protein>
    <submittedName>
        <fullName evidence="3">Uncharacterized protein</fullName>
    </submittedName>
</protein>
<proteinExistence type="predicted"/>
<evidence type="ECO:0000313" key="3">
    <source>
        <dbReference type="WBParaSite" id="MBELARI_LOCUS9342"/>
    </source>
</evidence>
<feature type="region of interest" description="Disordered" evidence="1">
    <location>
        <begin position="62"/>
        <end position="85"/>
    </location>
</feature>
<dbReference type="Proteomes" id="UP000887575">
    <property type="component" value="Unassembled WGS sequence"/>
</dbReference>